<dbReference type="AlphaFoldDB" id="A0AAU8K655"/>
<evidence type="ECO:0000313" key="1">
    <source>
        <dbReference type="EMBL" id="XCM82960.1"/>
    </source>
</evidence>
<sequence length="149" mass="16150">MTLTCPGSYADEDAMRAIPCQERHHPEGLHHAHHGTRCIMWVADAAAAINSVSACPQPPAHEVEKPAPGPCPIDDCDWDAEGTLDDHLFTQHDEEELSKTLVRFVLESDRLKAQLAEATADREEQLLDAYASGWADCINLGPSAAPAEG</sequence>
<protein>
    <recommendedName>
        <fullName evidence="2">C2H2-type domain-containing protein</fullName>
    </recommendedName>
</protein>
<gene>
    <name evidence="1" type="ORF">ABWK59_30605</name>
</gene>
<accession>A0AAU8K655</accession>
<name>A0AAU8K655_9ACTN</name>
<evidence type="ECO:0008006" key="2">
    <source>
        <dbReference type="Google" id="ProtNLM"/>
    </source>
</evidence>
<dbReference type="RefSeq" id="WP_354643895.1">
    <property type="nucleotide sequence ID" value="NZ_CP159872.1"/>
</dbReference>
<organism evidence="1">
    <name type="scientific">Kitasatospora camelliae</name>
    <dbReference type="NCBI Taxonomy" id="3156397"/>
    <lineage>
        <taxon>Bacteria</taxon>
        <taxon>Bacillati</taxon>
        <taxon>Actinomycetota</taxon>
        <taxon>Actinomycetes</taxon>
        <taxon>Kitasatosporales</taxon>
        <taxon>Streptomycetaceae</taxon>
        <taxon>Kitasatospora</taxon>
    </lineage>
</organism>
<proteinExistence type="predicted"/>
<dbReference type="KEGG" id="kcm:ABWK59_30605"/>
<reference evidence="1" key="1">
    <citation type="submission" date="2024-06" db="EMBL/GenBank/DDBJ databases">
        <title>The genome sequences of Kitasatospora sp. strain HUAS MG31.</title>
        <authorList>
            <person name="Mo P."/>
        </authorList>
    </citation>
    <scope>NUCLEOTIDE SEQUENCE</scope>
    <source>
        <strain evidence="1">HUAS MG31</strain>
    </source>
</reference>
<dbReference type="EMBL" id="CP159872">
    <property type="protein sequence ID" value="XCM82960.1"/>
    <property type="molecule type" value="Genomic_DNA"/>
</dbReference>